<evidence type="ECO:0000313" key="1">
    <source>
        <dbReference type="EMBL" id="AIE85619.1"/>
    </source>
</evidence>
<dbReference type="EMBL" id="CP007139">
    <property type="protein sequence ID" value="AIE85619.1"/>
    <property type="molecule type" value="Genomic_DNA"/>
</dbReference>
<evidence type="ECO:0000313" key="2">
    <source>
        <dbReference type="Proteomes" id="UP000027982"/>
    </source>
</evidence>
<gene>
    <name evidence="1" type="ORF">OP10G_2251</name>
</gene>
<reference evidence="1 2" key="1">
    <citation type="journal article" date="2014" name="PLoS ONE">
        <title>The first complete genome sequence of the class fimbriimonadia in the phylum armatimonadetes.</title>
        <authorList>
            <person name="Hu Z.Y."/>
            <person name="Wang Y.Z."/>
            <person name="Im W.T."/>
            <person name="Wang S.Y."/>
            <person name="Zhao G.P."/>
            <person name="Zheng H.J."/>
            <person name="Quan Z.X."/>
        </authorList>
    </citation>
    <scope>NUCLEOTIDE SEQUENCE [LARGE SCALE GENOMIC DNA]</scope>
    <source>
        <strain evidence="1">Gsoil 348</strain>
    </source>
</reference>
<accession>A0A068NVL5</accession>
<sequence>MKAAFAKLPIETRAKELMKSPAPQSVKIQQIKDMYAKEGKEVPAEFLQGGGPAPTIPTGK</sequence>
<dbReference type="AlphaFoldDB" id="A0A068NVL5"/>
<name>A0A068NVL5_FIMGI</name>
<dbReference type="HOGENOM" id="CLU_2934715_0_0_0"/>
<keyword evidence="2" id="KW-1185">Reference proteome</keyword>
<dbReference type="STRING" id="661478.OP10G_2251"/>
<dbReference type="KEGG" id="fgi:OP10G_2251"/>
<protein>
    <submittedName>
        <fullName evidence="1">Uncharacterized protein</fullName>
    </submittedName>
</protein>
<dbReference type="Proteomes" id="UP000027982">
    <property type="component" value="Chromosome"/>
</dbReference>
<proteinExistence type="predicted"/>
<organism evidence="1 2">
    <name type="scientific">Fimbriimonas ginsengisoli Gsoil 348</name>
    <dbReference type="NCBI Taxonomy" id="661478"/>
    <lineage>
        <taxon>Bacteria</taxon>
        <taxon>Bacillati</taxon>
        <taxon>Armatimonadota</taxon>
        <taxon>Fimbriimonadia</taxon>
        <taxon>Fimbriimonadales</taxon>
        <taxon>Fimbriimonadaceae</taxon>
        <taxon>Fimbriimonas</taxon>
    </lineage>
</organism>